<evidence type="ECO:0000256" key="3">
    <source>
        <dbReference type="ARBA" id="ARBA00022448"/>
    </source>
</evidence>
<reference evidence="12" key="1">
    <citation type="submission" date="2022-10" db="EMBL/GenBank/DDBJ databases">
        <title>Culturing micro-colonial fungi from biological soil crusts in the Mojave desert and describing Neophaeococcomyces mojavensis, and introducing the new genera and species Taxawa tesnikishii.</title>
        <authorList>
            <person name="Kurbessoian T."/>
            <person name="Stajich J.E."/>
        </authorList>
    </citation>
    <scope>NUCLEOTIDE SEQUENCE</scope>
    <source>
        <strain evidence="12">TK_41</strain>
    </source>
</reference>
<feature type="transmembrane region" description="Helical" evidence="10">
    <location>
        <begin position="308"/>
        <end position="333"/>
    </location>
</feature>
<evidence type="ECO:0000256" key="10">
    <source>
        <dbReference type="SAM" id="Phobius"/>
    </source>
</evidence>
<evidence type="ECO:0000313" key="12">
    <source>
        <dbReference type="EMBL" id="KAJ9606952.1"/>
    </source>
</evidence>
<keyword evidence="6 10" id="KW-1133">Transmembrane helix</keyword>
<dbReference type="AlphaFoldDB" id="A0AA39CG79"/>
<feature type="domain" description="Major facilitator superfamily (MFS) profile" evidence="11">
    <location>
        <begin position="132"/>
        <end position="583"/>
    </location>
</feature>
<dbReference type="Gene3D" id="1.20.1250.20">
    <property type="entry name" value="MFS general substrate transporter like domains"/>
    <property type="match status" value="1"/>
</dbReference>
<gene>
    <name evidence="12" type="ORF">H2200_008963</name>
</gene>
<dbReference type="EMBL" id="JAPDRK010000013">
    <property type="protein sequence ID" value="KAJ9606952.1"/>
    <property type="molecule type" value="Genomic_DNA"/>
</dbReference>
<evidence type="ECO:0000256" key="9">
    <source>
        <dbReference type="SAM" id="MobiDB-lite"/>
    </source>
</evidence>
<name>A0AA39CG79_9EURO</name>
<dbReference type="GO" id="GO:0005351">
    <property type="term" value="F:carbohydrate:proton symporter activity"/>
    <property type="evidence" value="ECO:0007669"/>
    <property type="project" value="TreeGrafter"/>
</dbReference>
<evidence type="ECO:0000256" key="1">
    <source>
        <dbReference type="ARBA" id="ARBA00004141"/>
    </source>
</evidence>
<dbReference type="InterPro" id="IPR050360">
    <property type="entry name" value="MFS_Sugar_Transporters"/>
</dbReference>
<evidence type="ECO:0000256" key="7">
    <source>
        <dbReference type="ARBA" id="ARBA00023136"/>
    </source>
</evidence>
<proteinExistence type="inferred from homology"/>
<feature type="transmembrane region" description="Helical" evidence="10">
    <location>
        <begin position="526"/>
        <end position="549"/>
    </location>
</feature>
<evidence type="ECO:0000256" key="4">
    <source>
        <dbReference type="ARBA" id="ARBA00022597"/>
    </source>
</evidence>
<feature type="transmembrane region" description="Helical" evidence="10">
    <location>
        <begin position="252"/>
        <end position="272"/>
    </location>
</feature>
<keyword evidence="3 8" id="KW-0813">Transport</keyword>
<keyword evidence="13" id="KW-1185">Reference proteome</keyword>
<dbReference type="GO" id="GO:0016020">
    <property type="term" value="C:membrane"/>
    <property type="evidence" value="ECO:0007669"/>
    <property type="project" value="UniProtKB-SubCell"/>
</dbReference>
<evidence type="ECO:0000313" key="13">
    <source>
        <dbReference type="Proteomes" id="UP001172673"/>
    </source>
</evidence>
<dbReference type="PANTHER" id="PTHR48022">
    <property type="entry name" value="PLASTIDIC GLUCOSE TRANSPORTER 4"/>
    <property type="match status" value="1"/>
</dbReference>
<keyword evidence="7 10" id="KW-0472">Membrane</keyword>
<evidence type="ECO:0000256" key="8">
    <source>
        <dbReference type="RuleBase" id="RU003346"/>
    </source>
</evidence>
<dbReference type="InterPro" id="IPR005829">
    <property type="entry name" value="Sugar_transporter_CS"/>
</dbReference>
<dbReference type="PANTHER" id="PTHR48022:SF49">
    <property type="entry name" value="SUGAR TRANSPORTER, PUTATIVE (AFU_ORTHOLOGUE AFUA_8G01340)-RELATED"/>
    <property type="match status" value="1"/>
</dbReference>
<feature type="compositionally biased region" description="Basic and acidic residues" evidence="9">
    <location>
        <begin position="79"/>
        <end position="88"/>
    </location>
</feature>
<dbReference type="Proteomes" id="UP001172673">
    <property type="component" value="Unassembled WGS sequence"/>
</dbReference>
<sequence>MAYSGVIYAPYGLFLGYKIHKDDTKRRGSINRDPGGLESSTVSTDKPHPSEFLEFVTATDGPHRPRLQPLKTQGGNDPQDGRTRSNDDLFHGLSAAIPGLRRLSVEARAATKAEHAMTFMRGCRLYPKAIAWSLLLSMTIVMEGYDLTLINSFFAFPVFRRSYGEPLHPDAPPGQQDFQISPAWQSGLTNAAVCGEIIGLFFNGFLTDRFGYHKTMVGTLIWMALFVFLAFFAVNIQMLLAAQVLCGLPWGIFQTLSTTYAAEVMPVALRAYLTSNVNMCWLIGQICGVGVIRGLVHNDSEWSYRIPFGLQWGFAVPILIGVLFAPESPWWLVRHEKINEAKRSLLRLTTRDSDPDFNADETVAMMQHTNEVEKYLNGGGLSYLDCFKGSDLRRTEICSMVWITQALCGSAMTGYAAYFYEQAGFNTANSFNLAIGMYAGAITAGVLAWFGMRHLGRRTLYIAGLVISLIILLITGVIGTFRQTDGTSWALGSLIIVLTFVYDFTVGPVCYVLVAEIPSSRLRVKTVVLARVAYNVVSVVTNVITPRMLNPSAWDWKGKSCFFYAGTTILCLVWCWFRLPEPMGLTYMELDILFEKKAKARKFREFQVNLASTGYFSLSNSQGRSDSAWRGYQ</sequence>
<dbReference type="FunFam" id="1.20.1250.20:FF:000254">
    <property type="entry name" value="MAL31p Maltose permease"/>
    <property type="match status" value="1"/>
</dbReference>
<feature type="transmembrane region" description="Helical" evidence="10">
    <location>
        <begin position="219"/>
        <end position="240"/>
    </location>
</feature>
<keyword evidence="4" id="KW-0762">Sugar transport</keyword>
<dbReference type="InterPro" id="IPR036259">
    <property type="entry name" value="MFS_trans_sf"/>
</dbReference>
<comment type="subcellular location">
    <subcellularLocation>
        <location evidence="1">Membrane</location>
        <topology evidence="1">Multi-pass membrane protein</topology>
    </subcellularLocation>
</comment>
<dbReference type="SUPFAM" id="SSF103473">
    <property type="entry name" value="MFS general substrate transporter"/>
    <property type="match status" value="1"/>
</dbReference>
<dbReference type="Pfam" id="PF00083">
    <property type="entry name" value="Sugar_tr"/>
    <property type="match status" value="1"/>
</dbReference>
<evidence type="ECO:0000256" key="5">
    <source>
        <dbReference type="ARBA" id="ARBA00022692"/>
    </source>
</evidence>
<dbReference type="InterPro" id="IPR003663">
    <property type="entry name" value="Sugar/inositol_transpt"/>
</dbReference>
<feature type="region of interest" description="Disordered" evidence="9">
    <location>
        <begin position="25"/>
        <end position="88"/>
    </location>
</feature>
<dbReference type="NCBIfam" id="TIGR00879">
    <property type="entry name" value="SP"/>
    <property type="match status" value="1"/>
</dbReference>
<evidence type="ECO:0000256" key="2">
    <source>
        <dbReference type="ARBA" id="ARBA00010992"/>
    </source>
</evidence>
<dbReference type="InterPro" id="IPR020846">
    <property type="entry name" value="MFS_dom"/>
</dbReference>
<feature type="transmembrane region" description="Helical" evidence="10">
    <location>
        <begin position="561"/>
        <end position="579"/>
    </location>
</feature>
<accession>A0AA39CG79</accession>
<feature type="transmembrane region" description="Helical" evidence="10">
    <location>
        <begin position="459"/>
        <end position="478"/>
    </location>
</feature>
<evidence type="ECO:0000259" key="11">
    <source>
        <dbReference type="PROSITE" id="PS50850"/>
    </source>
</evidence>
<organism evidence="12 13">
    <name type="scientific">Cladophialophora chaetospira</name>
    <dbReference type="NCBI Taxonomy" id="386627"/>
    <lineage>
        <taxon>Eukaryota</taxon>
        <taxon>Fungi</taxon>
        <taxon>Dikarya</taxon>
        <taxon>Ascomycota</taxon>
        <taxon>Pezizomycotina</taxon>
        <taxon>Eurotiomycetes</taxon>
        <taxon>Chaetothyriomycetidae</taxon>
        <taxon>Chaetothyriales</taxon>
        <taxon>Herpotrichiellaceae</taxon>
        <taxon>Cladophialophora</taxon>
    </lineage>
</organism>
<feature type="transmembrane region" description="Helical" evidence="10">
    <location>
        <begin position="129"/>
        <end position="156"/>
    </location>
</feature>
<dbReference type="PROSITE" id="PS50850">
    <property type="entry name" value="MFS"/>
    <property type="match status" value="1"/>
</dbReference>
<comment type="similarity">
    <text evidence="2 8">Belongs to the major facilitator superfamily. Sugar transporter (TC 2.A.1.1) family.</text>
</comment>
<protein>
    <recommendedName>
        <fullName evidence="11">Major facilitator superfamily (MFS) profile domain-containing protein</fullName>
    </recommendedName>
</protein>
<comment type="caution">
    <text evidence="12">The sequence shown here is derived from an EMBL/GenBank/DDBJ whole genome shotgun (WGS) entry which is preliminary data.</text>
</comment>
<dbReference type="PROSITE" id="PS00217">
    <property type="entry name" value="SUGAR_TRANSPORT_2"/>
    <property type="match status" value="1"/>
</dbReference>
<keyword evidence="5 10" id="KW-0812">Transmembrane</keyword>
<feature type="transmembrane region" description="Helical" evidence="10">
    <location>
        <begin position="188"/>
        <end position="207"/>
    </location>
</feature>
<feature type="transmembrane region" description="Helical" evidence="10">
    <location>
        <begin position="397"/>
        <end position="419"/>
    </location>
</feature>
<feature type="transmembrane region" description="Helical" evidence="10">
    <location>
        <begin position="279"/>
        <end position="296"/>
    </location>
</feature>
<dbReference type="InterPro" id="IPR005828">
    <property type="entry name" value="MFS_sugar_transport-like"/>
</dbReference>
<feature type="transmembrane region" description="Helical" evidence="10">
    <location>
        <begin position="431"/>
        <end position="452"/>
    </location>
</feature>
<feature type="transmembrane region" description="Helical" evidence="10">
    <location>
        <begin position="490"/>
        <end position="514"/>
    </location>
</feature>
<evidence type="ECO:0000256" key="6">
    <source>
        <dbReference type="ARBA" id="ARBA00022989"/>
    </source>
</evidence>